<feature type="compositionally biased region" description="Basic and acidic residues" evidence="1">
    <location>
        <begin position="55"/>
        <end position="67"/>
    </location>
</feature>
<feature type="compositionally biased region" description="Basic and acidic residues" evidence="1">
    <location>
        <begin position="264"/>
        <end position="280"/>
    </location>
</feature>
<feature type="compositionally biased region" description="Low complexity" evidence="1">
    <location>
        <begin position="71"/>
        <end position="80"/>
    </location>
</feature>
<proteinExistence type="predicted"/>
<feature type="compositionally biased region" description="Polar residues" evidence="1">
    <location>
        <begin position="29"/>
        <end position="54"/>
    </location>
</feature>
<accession>A0ABM1DQ16</accession>
<feature type="region of interest" description="Disordered" evidence="1">
    <location>
        <begin position="104"/>
        <end position="166"/>
    </location>
</feature>
<feature type="region of interest" description="Disordered" evidence="1">
    <location>
        <begin position="247"/>
        <end position="280"/>
    </location>
</feature>
<reference evidence="3" key="1">
    <citation type="submission" date="2025-08" db="UniProtKB">
        <authorList>
            <consortium name="RefSeq"/>
        </authorList>
    </citation>
    <scope>IDENTIFICATION</scope>
</reference>
<protein>
    <submittedName>
        <fullName evidence="3">Uncharacterized protein LOC106805073</fullName>
    </submittedName>
</protein>
<dbReference type="GeneID" id="106805073"/>
<name>A0ABM1DQ16_PRICU</name>
<feature type="compositionally biased region" description="Low complexity" evidence="1">
    <location>
        <begin position="214"/>
        <end position="225"/>
    </location>
</feature>
<evidence type="ECO:0000313" key="2">
    <source>
        <dbReference type="Proteomes" id="UP000695022"/>
    </source>
</evidence>
<gene>
    <name evidence="3" type="primary">LOC106805073</name>
</gene>
<keyword evidence="2" id="KW-1185">Reference proteome</keyword>
<sequence>MKLSQQWKQRKSTVPRSSSSHGVKEGVKQSDTATANTPKQSSRPSRGNDVTRTNCELRGEALPRETNARQSASDFSFGSSFSNDLDEDFFNAVDKLEQDFLDKQPTEVVQHEASVSRSTAVTGRSNASFRTPTGVPSSVKLHNTRKRCHGTATARGEQRSQLSSSPKITDYLAKAARRAAVDDDAATRECVEKKRVTPATSRRVASSDASKPTAVADAEAAVAAGDADDRTGRCALSSRRAAFLREDDATPTADADAGVVVAAGDKDTDARRTRFSTARD</sequence>
<feature type="region of interest" description="Disordered" evidence="1">
    <location>
        <begin position="198"/>
        <end position="229"/>
    </location>
</feature>
<dbReference type="Proteomes" id="UP000695022">
    <property type="component" value="Unplaced"/>
</dbReference>
<feature type="compositionally biased region" description="Polar residues" evidence="1">
    <location>
        <begin position="113"/>
        <end position="136"/>
    </location>
</feature>
<dbReference type="RefSeq" id="XP_014662037.1">
    <property type="nucleotide sequence ID" value="XM_014806551.1"/>
</dbReference>
<feature type="compositionally biased region" description="Low complexity" evidence="1">
    <location>
        <begin position="250"/>
        <end position="263"/>
    </location>
</feature>
<feature type="region of interest" description="Disordered" evidence="1">
    <location>
        <begin position="1"/>
        <end position="80"/>
    </location>
</feature>
<organism evidence="2 3">
    <name type="scientific">Priapulus caudatus</name>
    <name type="common">Priapulid worm</name>
    <dbReference type="NCBI Taxonomy" id="37621"/>
    <lineage>
        <taxon>Eukaryota</taxon>
        <taxon>Metazoa</taxon>
        <taxon>Ecdysozoa</taxon>
        <taxon>Scalidophora</taxon>
        <taxon>Priapulida</taxon>
        <taxon>Priapulimorpha</taxon>
        <taxon>Priapulimorphida</taxon>
        <taxon>Priapulidae</taxon>
        <taxon>Priapulus</taxon>
    </lineage>
</organism>
<evidence type="ECO:0000256" key="1">
    <source>
        <dbReference type="SAM" id="MobiDB-lite"/>
    </source>
</evidence>
<evidence type="ECO:0000313" key="3">
    <source>
        <dbReference type="RefSeq" id="XP_014662037.1"/>
    </source>
</evidence>
<feature type="compositionally biased region" description="Polar residues" evidence="1">
    <location>
        <begin position="198"/>
        <end position="210"/>
    </location>
</feature>